<dbReference type="SUPFAM" id="SSF75011">
    <property type="entry name" value="3-carboxy-cis,cis-mucoante lactonizing enzyme"/>
    <property type="match status" value="1"/>
</dbReference>
<keyword evidence="1" id="KW-0732">Signal</keyword>
<evidence type="ECO:0000313" key="2">
    <source>
        <dbReference type="EMBL" id="GGD02023.1"/>
    </source>
</evidence>
<dbReference type="RefSeq" id="WP_188569581.1">
    <property type="nucleotide sequence ID" value="NZ_BMED01000011.1"/>
</dbReference>
<evidence type="ECO:0000256" key="1">
    <source>
        <dbReference type="SAM" id="SignalP"/>
    </source>
</evidence>
<comment type="caution">
    <text evidence="2">The sequence shown here is derived from an EMBL/GenBank/DDBJ whole genome shotgun (WGS) entry which is preliminary data.</text>
</comment>
<reference evidence="2" key="1">
    <citation type="journal article" date="2014" name="Int. J. Syst. Evol. Microbiol.">
        <title>Complete genome sequence of Corynebacterium casei LMG S-19264T (=DSM 44701T), isolated from a smear-ripened cheese.</title>
        <authorList>
            <consortium name="US DOE Joint Genome Institute (JGI-PGF)"/>
            <person name="Walter F."/>
            <person name="Albersmeier A."/>
            <person name="Kalinowski J."/>
            <person name="Ruckert C."/>
        </authorList>
    </citation>
    <scope>NUCLEOTIDE SEQUENCE</scope>
    <source>
        <strain evidence="2">CGMCC 1.10998</strain>
    </source>
</reference>
<reference evidence="2" key="2">
    <citation type="submission" date="2020-09" db="EMBL/GenBank/DDBJ databases">
        <authorList>
            <person name="Sun Q."/>
            <person name="Zhou Y."/>
        </authorList>
    </citation>
    <scope>NUCLEOTIDE SEQUENCE</scope>
    <source>
        <strain evidence="2">CGMCC 1.10998</strain>
    </source>
</reference>
<feature type="signal peptide" evidence="1">
    <location>
        <begin position="1"/>
        <end position="25"/>
    </location>
</feature>
<organism evidence="2 3">
    <name type="scientific">Undibacterium terreum</name>
    <dbReference type="NCBI Taxonomy" id="1224302"/>
    <lineage>
        <taxon>Bacteria</taxon>
        <taxon>Pseudomonadati</taxon>
        <taxon>Pseudomonadota</taxon>
        <taxon>Betaproteobacteria</taxon>
        <taxon>Burkholderiales</taxon>
        <taxon>Oxalobacteraceae</taxon>
        <taxon>Undibacterium</taxon>
    </lineage>
</organism>
<proteinExistence type="predicted"/>
<evidence type="ECO:0000313" key="3">
    <source>
        <dbReference type="Proteomes" id="UP000637423"/>
    </source>
</evidence>
<accession>A0A916XS40</accession>
<dbReference type="AlphaFoldDB" id="A0A916XS40"/>
<dbReference type="InterPro" id="IPR017549">
    <property type="entry name" value="APMV_L690"/>
</dbReference>
<name>A0A916XS40_9BURK</name>
<feature type="chain" id="PRO_5037954631" description="TIGR03118 family protein" evidence="1">
    <location>
        <begin position="26"/>
        <end position="382"/>
    </location>
</feature>
<dbReference type="Proteomes" id="UP000637423">
    <property type="component" value="Unassembled WGS sequence"/>
</dbReference>
<dbReference type="InterPro" id="IPR011042">
    <property type="entry name" value="6-blade_b-propeller_TolB-like"/>
</dbReference>
<keyword evidence="3" id="KW-1185">Reference proteome</keyword>
<sequence length="382" mass="38752">MKTQTRSAGWLAANLFALGLAGSLAACGGSDYGGGMATPAAPTQLPPVTPPVVTMAYSAKSIVSDVVGNAANTDANLKNAWGIAFNPTGFVWVANNGSSTSTLYDGNGVPQTLIVSLPAGQSGANSPTGIVFNSSQDFKVSQGGKTGASAFIFVGESGTVSGWSPSVNLNSTINVVDGGAGGKVYKGLAISSYLGVNYLYATDFHNGNVDVYDSTFTQVSLPGGFKDASIPAGFAPFGIQAIGSNIYVTYAKQDAQAHDDVMGAGLGIVDVFDSSGTFLKQLVKAGALNAPWGLAMAPANFGPFSGKLLVANFGDGKINAYDPADGSFAGTISKADGTPIVIDGLWGIAFGNGINNQPVNTLFFTAGPAEEAHGLYGRIDVQ</sequence>
<dbReference type="EMBL" id="BMED01000011">
    <property type="protein sequence ID" value="GGD02023.1"/>
    <property type="molecule type" value="Genomic_DNA"/>
</dbReference>
<dbReference type="PROSITE" id="PS51257">
    <property type="entry name" value="PROKAR_LIPOPROTEIN"/>
    <property type="match status" value="1"/>
</dbReference>
<gene>
    <name evidence="2" type="ORF">GCM10011396_56980</name>
</gene>
<dbReference type="NCBIfam" id="TIGR03118">
    <property type="entry name" value="PEPCTERM_chp_1"/>
    <property type="match status" value="1"/>
</dbReference>
<dbReference type="Gene3D" id="2.120.10.30">
    <property type="entry name" value="TolB, C-terminal domain"/>
    <property type="match status" value="1"/>
</dbReference>
<evidence type="ECO:0008006" key="4">
    <source>
        <dbReference type="Google" id="ProtNLM"/>
    </source>
</evidence>
<protein>
    <recommendedName>
        <fullName evidence="4">TIGR03118 family protein</fullName>
    </recommendedName>
</protein>